<evidence type="ECO:0000256" key="8">
    <source>
        <dbReference type="ARBA" id="ARBA00022792"/>
    </source>
</evidence>
<proteinExistence type="inferred from homology"/>
<keyword evidence="10" id="KW-0496">Mitochondrion</keyword>
<evidence type="ECO:0000256" key="5">
    <source>
        <dbReference type="ARBA" id="ARBA00016385"/>
    </source>
</evidence>
<dbReference type="InterPro" id="IPR006806">
    <property type="entry name" value="NDUFA5"/>
</dbReference>
<reference evidence="15" key="3">
    <citation type="submission" date="2025-09" db="UniProtKB">
        <authorList>
            <consortium name="Ensembl"/>
        </authorList>
    </citation>
    <scope>IDENTIFICATION</scope>
</reference>
<reference evidence="16" key="1">
    <citation type="submission" date="2018-12" db="EMBL/GenBank/DDBJ databases">
        <authorList>
            <person name="Yazar S."/>
        </authorList>
    </citation>
    <scope>NUCLEOTIDE SEQUENCE [LARGE SCALE GENOMIC DNA]</scope>
</reference>
<evidence type="ECO:0000256" key="14">
    <source>
        <dbReference type="ARBA" id="ARBA00032775"/>
    </source>
</evidence>
<evidence type="ECO:0000256" key="12">
    <source>
        <dbReference type="ARBA" id="ARBA00030376"/>
    </source>
</evidence>
<evidence type="ECO:0000256" key="4">
    <source>
        <dbReference type="ARBA" id="ARBA00011533"/>
    </source>
</evidence>
<dbReference type="GeneTree" id="ENSGT00940000168615"/>
<comment type="subcellular location">
    <subcellularLocation>
        <location evidence="2">Mitochondrion inner membrane</location>
        <topology evidence="2">Peripheral membrane protein</topology>
        <orientation evidence="2">Matrix side</orientation>
    </subcellularLocation>
</comment>
<evidence type="ECO:0000256" key="11">
    <source>
        <dbReference type="ARBA" id="ARBA00023136"/>
    </source>
</evidence>
<reference evidence="15" key="2">
    <citation type="submission" date="2025-08" db="UniProtKB">
        <authorList>
            <consortium name="Ensembl"/>
        </authorList>
    </citation>
    <scope>IDENTIFICATION</scope>
</reference>
<keyword evidence="8" id="KW-0999">Mitochondrion inner membrane</keyword>
<dbReference type="OMA" id="ETPHENF"/>
<keyword evidence="7" id="KW-0679">Respiratory chain</keyword>
<protein>
    <recommendedName>
        <fullName evidence="5">NADH dehydrogenase [ubiquinone] 1 alpha subcomplex subunit 5</fullName>
    </recommendedName>
    <alternativeName>
        <fullName evidence="12">Complex I subunit B13</fullName>
    </alternativeName>
    <alternativeName>
        <fullName evidence="14">Complex I-13kD-B</fullName>
    </alternativeName>
    <alternativeName>
        <fullName evidence="13">NADH-ubiquinone oxidoreductase 13 kDa-B subunit</fullName>
    </alternativeName>
</protein>
<organism evidence="15 16">
    <name type="scientific">Vombatus ursinus</name>
    <name type="common">Common wombat</name>
    <dbReference type="NCBI Taxonomy" id="29139"/>
    <lineage>
        <taxon>Eukaryota</taxon>
        <taxon>Metazoa</taxon>
        <taxon>Chordata</taxon>
        <taxon>Craniata</taxon>
        <taxon>Vertebrata</taxon>
        <taxon>Euteleostomi</taxon>
        <taxon>Mammalia</taxon>
        <taxon>Metatheria</taxon>
        <taxon>Diprotodontia</taxon>
        <taxon>Vombatidae</taxon>
        <taxon>Vombatus</taxon>
    </lineage>
</organism>
<dbReference type="GO" id="GO:0005743">
    <property type="term" value="C:mitochondrial inner membrane"/>
    <property type="evidence" value="ECO:0007669"/>
    <property type="project" value="UniProtKB-SubCell"/>
</dbReference>
<evidence type="ECO:0000313" key="16">
    <source>
        <dbReference type="Proteomes" id="UP000314987"/>
    </source>
</evidence>
<accession>A0A4X2K0W7</accession>
<keyword evidence="11" id="KW-0472">Membrane</keyword>
<evidence type="ECO:0000256" key="10">
    <source>
        <dbReference type="ARBA" id="ARBA00023128"/>
    </source>
</evidence>
<dbReference type="Proteomes" id="UP000314987">
    <property type="component" value="Unassembled WGS sequence"/>
</dbReference>
<dbReference type="GO" id="GO:0022904">
    <property type="term" value="P:respiratory electron transport chain"/>
    <property type="evidence" value="ECO:0007669"/>
    <property type="project" value="InterPro"/>
</dbReference>
<comment type="similarity">
    <text evidence="3">Belongs to the complex I NDUFA5 subunit family.</text>
</comment>
<keyword evidence="16" id="KW-1185">Reference proteome</keyword>
<comment type="function">
    <text evidence="1">Accessory subunit of the mitochondrial membrane respiratory chain NADH dehydrogenase (Complex I), that is believed not to be involved in catalysis. Complex I functions in the transfer of electrons from NADH to the respiratory chain. The immediate electron acceptor for the enzyme is believed to be ubiquinone.</text>
</comment>
<dbReference type="PANTHER" id="PTHR12653:SF0">
    <property type="entry name" value="NADH DEHYDROGENASE [UBIQUINONE] 1 ALPHA SUBCOMPLEX SUBUNIT 5"/>
    <property type="match status" value="1"/>
</dbReference>
<evidence type="ECO:0000256" key="13">
    <source>
        <dbReference type="ARBA" id="ARBA00032483"/>
    </source>
</evidence>
<evidence type="ECO:0000256" key="9">
    <source>
        <dbReference type="ARBA" id="ARBA00022982"/>
    </source>
</evidence>
<evidence type="ECO:0000313" key="15">
    <source>
        <dbReference type="Ensembl" id="ENSVURP00010005593.1"/>
    </source>
</evidence>
<evidence type="ECO:0000256" key="6">
    <source>
        <dbReference type="ARBA" id="ARBA00022448"/>
    </source>
</evidence>
<dbReference type="AlphaFoldDB" id="A0A4X2K0W7"/>
<dbReference type="PANTHER" id="PTHR12653">
    <property type="entry name" value="NADH-UBIQUINONE OXIDOREDUCTASE 13 KD-B SUBUNIT"/>
    <property type="match status" value="1"/>
</dbReference>
<evidence type="ECO:0000256" key="1">
    <source>
        <dbReference type="ARBA" id="ARBA00003195"/>
    </source>
</evidence>
<dbReference type="Pfam" id="PF04716">
    <property type="entry name" value="ETC_C1_NDUFA5"/>
    <property type="match status" value="1"/>
</dbReference>
<evidence type="ECO:0000256" key="2">
    <source>
        <dbReference type="ARBA" id="ARBA00004443"/>
    </source>
</evidence>
<dbReference type="STRING" id="29139.ENSVURP00010005593"/>
<keyword evidence="9" id="KW-0249">Electron transport</keyword>
<sequence>MTRVLKKTTGLTGLEVCETPQEERRLFYSKILDALEFMPSNAAYKKYTEQITKAERVEMAIIINVKYL</sequence>
<evidence type="ECO:0000256" key="3">
    <source>
        <dbReference type="ARBA" id="ARBA00010261"/>
    </source>
</evidence>
<comment type="subunit">
    <text evidence="4">Complex I is composed of 45 different subunits.</text>
</comment>
<evidence type="ECO:0000256" key="7">
    <source>
        <dbReference type="ARBA" id="ARBA00022660"/>
    </source>
</evidence>
<name>A0A4X2K0W7_VOMUR</name>
<dbReference type="Ensembl" id="ENSVURT00010006333.1">
    <property type="protein sequence ID" value="ENSVURP00010005593.1"/>
    <property type="gene ID" value="ENSVURG00010004369.1"/>
</dbReference>
<keyword evidence="6" id="KW-0813">Transport</keyword>